<accession>G1WF70</accession>
<dbReference type="PROSITE" id="PS51257">
    <property type="entry name" value="PROKAR_LIPOPROTEIN"/>
    <property type="match status" value="1"/>
</dbReference>
<evidence type="ECO:0008006" key="3">
    <source>
        <dbReference type="Google" id="ProtNLM"/>
    </source>
</evidence>
<dbReference type="AlphaFoldDB" id="G1WF70"/>
<reference evidence="1 2" key="1">
    <citation type="submission" date="2011-07" db="EMBL/GenBank/DDBJ databases">
        <title>The Genome Sequence of Prevotella oulorum F0390.</title>
        <authorList>
            <consortium name="The Broad Institute Genome Sequencing Platform"/>
            <consortium name="The Broad Institute Genome Sequencing Center for Infectious Disease"/>
            <person name="Earl A."/>
            <person name="Ward D."/>
            <person name="Feldgarden M."/>
            <person name="Gevers D."/>
            <person name="Izard J."/>
            <person name="Ganesan A."/>
            <person name="Baranova O.V."/>
            <person name="Blanton J.M."/>
            <person name="Tanner A.C."/>
            <person name="Dewhirst F.E."/>
            <person name="Young S.K."/>
            <person name="Zeng Q."/>
            <person name="Gargeya S."/>
            <person name="Fitzgerald M."/>
            <person name="Haas B."/>
            <person name="Abouelleil A."/>
            <person name="Alvarado L."/>
            <person name="Arachchi H.M."/>
            <person name="Berlin A."/>
            <person name="Brown A."/>
            <person name="Chapman S.B."/>
            <person name="Chen Z."/>
            <person name="Dunbar C."/>
            <person name="Freedman E."/>
            <person name="Gearin G."/>
            <person name="Gellesch M."/>
            <person name="Goldberg J."/>
            <person name="Griggs A."/>
            <person name="Gujja S."/>
            <person name="Heiman D."/>
            <person name="Howarth C."/>
            <person name="Larson L."/>
            <person name="Lui A."/>
            <person name="MacDonald P.J.P."/>
            <person name="Mehta T."/>
            <person name="Montmayeur A."/>
            <person name="Murphy C."/>
            <person name="Neiman D."/>
            <person name="Pearson M."/>
            <person name="Priest M."/>
            <person name="Roberts A."/>
            <person name="Saif S."/>
            <person name="Shea T."/>
            <person name="Shenoy N."/>
            <person name="Sisk P."/>
            <person name="Stolte C."/>
            <person name="Sykes S."/>
            <person name="Wortman J."/>
            <person name="Nusbaum C."/>
            <person name="Birren B."/>
        </authorList>
    </citation>
    <scope>NUCLEOTIDE SEQUENCE [LARGE SCALE GENOMIC DNA]</scope>
    <source>
        <strain evidence="1 2">F0390</strain>
    </source>
</reference>
<dbReference type="Proteomes" id="UP000005141">
    <property type="component" value="Unassembled WGS sequence"/>
</dbReference>
<protein>
    <recommendedName>
        <fullName evidence="3">Lipoprotein</fullName>
    </recommendedName>
</protein>
<dbReference type="PATRIC" id="fig|702438.4.peg.2580"/>
<dbReference type="RefSeq" id="WP_004381572.1">
    <property type="nucleotide sequence ID" value="NZ_JH114217.1"/>
</dbReference>
<organism evidence="1 2">
    <name type="scientific">Segatella oulorum F0390</name>
    <dbReference type="NCBI Taxonomy" id="702438"/>
    <lineage>
        <taxon>Bacteria</taxon>
        <taxon>Pseudomonadati</taxon>
        <taxon>Bacteroidota</taxon>
        <taxon>Bacteroidia</taxon>
        <taxon>Bacteroidales</taxon>
        <taxon>Prevotellaceae</taxon>
        <taxon>Segatella</taxon>
    </lineage>
</organism>
<dbReference type="HOGENOM" id="CLU_860132_0_0_10"/>
<proteinExistence type="predicted"/>
<dbReference type="GeneID" id="95426976"/>
<gene>
    <name evidence="1" type="ORF">HMPREF9431_02471</name>
</gene>
<evidence type="ECO:0000313" key="1">
    <source>
        <dbReference type="EMBL" id="EGV28714.1"/>
    </source>
</evidence>
<name>G1WF70_9BACT</name>
<dbReference type="EMBL" id="ADGI01000068">
    <property type="protein sequence ID" value="EGV28714.1"/>
    <property type="molecule type" value="Genomic_DNA"/>
</dbReference>
<dbReference type="eggNOG" id="ENOG5033DNN">
    <property type="taxonomic scope" value="Bacteria"/>
</dbReference>
<keyword evidence="2" id="KW-1185">Reference proteome</keyword>
<evidence type="ECO:0000313" key="2">
    <source>
        <dbReference type="Proteomes" id="UP000005141"/>
    </source>
</evidence>
<comment type="caution">
    <text evidence="1">The sequence shown here is derived from an EMBL/GenBank/DDBJ whole genome shotgun (WGS) entry which is preliminary data.</text>
</comment>
<sequence length="335" mass="38780">MEMMFKIKEIIFGGLSFMLVWLLFACHPTSIRPEVERIILRVGRSYTPGAVGYEGRLTHQDKIIDTLASVASIDELYLLASSDSVPMTRLAAFIALMQKQPDMAKNLALMDMQDQSCVPVQYGCSVYQEPLANLRIEILQQEGRHYGLTKADSVAIDSCVLFASHVKHLDYLRQLLRRIPPHRTYYARIKFLFFNDHYIEALVALARYRRAEDVQYVLDALHGKVKDPADVEAYWEGYNRIHTPSATLWDKLLRWLHSEKAADKAYKAPEKWFDIHARWEYSPADDDYNDCQRVKEYALQCVAENPNVPAYRPYLKAAKAYRNHSRLSDFDLDAY</sequence>